<dbReference type="GO" id="GO:0005794">
    <property type="term" value="C:Golgi apparatus"/>
    <property type="evidence" value="ECO:0007669"/>
    <property type="project" value="TreeGrafter"/>
</dbReference>
<dbReference type="OrthoDB" id="5956263at2759"/>
<dbReference type="GO" id="GO:0016020">
    <property type="term" value="C:membrane"/>
    <property type="evidence" value="ECO:0007669"/>
    <property type="project" value="TreeGrafter"/>
</dbReference>
<dbReference type="SUPFAM" id="SSF50939">
    <property type="entry name" value="Sialidases"/>
    <property type="match status" value="1"/>
</dbReference>
<keyword evidence="3" id="KW-1185">Reference proteome</keyword>
<proteinExistence type="predicted"/>
<evidence type="ECO:0000259" key="1">
    <source>
        <dbReference type="Pfam" id="PF15901"/>
    </source>
</evidence>
<accession>A0A0C2JHP1</accession>
<protein>
    <submittedName>
        <fullName evidence="2">VPS10 domain-containing receptor SorCS1</fullName>
    </submittedName>
</protein>
<gene>
    <name evidence="2" type="ORF">RF11_03033</name>
</gene>
<feature type="domain" description="Sortilin C-terminal" evidence="1">
    <location>
        <begin position="281"/>
        <end position="369"/>
    </location>
</feature>
<dbReference type="AlphaFoldDB" id="A0A0C2JHP1"/>
<dbReference type="EMBL" id="JWZT01002700">
    <property type="protein sequence ID" value="KII68828.1"/>
    <property type="molecule type" value="Genomic_DNA"/>
</dbReference>
<name>A0A0C2JHP1_THEKT</name>
<sequence>MQLLDMSNNFSEIFNVRAIGKNIFVTHSSALIKYDRPIFEHGNMKRYSSSNSIIFDYETKGSIHVNLPDLFPIKFVDQFIDIHGQFYIVATDFMQHTCLFTSSDRSSYFVSVTCDLAKRTFYNCPILIHPNLPGVIFANINHHSEETHTHISTNDGLTFQQIKIDNRKSVCVDGFCDTLMNLPCEYISTDHFVKEWFITISEHHNLGYDEHIVSYNGGKTFKVFPHSEMDIKSINGGGITVGFAIISCKIIYSFDEGKTYYNLTISDKPEIIYKAMTIGKNENERIFIYGRDRDATSLFVTHIDFTYMFKRPCDKTDYTPWTLSRSRGTCFQGQEVFYWKKKINSMCIDTHAASMNFTKPCPCYIEDFQW</sequence>
<keyword evidence="2" id="KW-0675">Receptor</keyword>
<dbReference type="Proteomes" id="UP000031668">
    <property type="component" value="Unassembled WGS sequence"/>
</dbReference>
<dbReference type="GO" id="GO:0006892">
    <property type="term" value="P:post-Golgi vesicle-mediated transport"/>
    <property type="evidence" value="ECO:0007669"/>
    <property type="project" value="TreeGrafter"/>
</dbReference>
<dbReference type="Pfam" id="PF15901">
    <property type="entry name" value="Sortilin_C"/>
    <property type="match status" value="1"/>
</dbReference>
<comment type="caution">
    <text evidence="2">The sequence shown here is derived from an EMBL/GenBank/DDBJ whole genome shotgun (WGS) entry which is preliminary data.</text>
</comment>
<dbReference type="InterPro" id="IPR031777">
    <property type="entry name" value="Sortilin_C"/>
</dbReference>
<dbReference type="InterPro" id="IPR050310">
    <property type="entry name" value="VPS10-sortilin"/>
</dbReference>
<reference evidence="2 3" key="1">
    <citation type="journal article" date="2014" name="Genome Biol. Evol.">
        <title>The genome of the myxosporean Thelohanellus kitauei shows adaptations to nutrient acquisition within its fish host.</title>
        <authorList>
            <person name="Yang Y."/>
            <person name="Xiong J."/>
            <person name="Zhou Z."/>
            <person name="Huo F."/>
            <person name="Miao W."/>
            <person name="Ran C."/>
            <person name="Liu Y."/>
            <person name="Zhang J."/>
            <person name="Feng J."/>
            <person name="Wang M."/>
            <person name="Wang M."/>
            <person name="Wang L."/>
            <person name="Yao B."/>
        </authorList>
    </citation>
    <scope>NUCLEOTIDE SEQUENCE [LARGE SCALE GENOMIC DNA]</scope>
    <source>
        <strain evidence="2">Wuqing</strain>
    </source>
</reference>
<organism evidence="2 3">
    <name type="scientific">Thelohanellus kitauei</name>
    <name type="common">Myxosporean</name>
    <dbReference type="NCBI Taxonomy" id="669202"/>
    <lineage>
        <taxon>Eukaryota</taxon>
        <taxon>Metazoa</taxon>
        <taxon>Cnidaria</taxon>
        <taxon>Myxozoa</taxon>
        <taxon>Myxosporea</taxon>
        <taxon>Bivalvulida</taxon>
        <taxon>Platysporina</taxon>
        <taxon>Myxobolidae</taxon>
        <taxon>Thelohanellus</taxon>
    </lineage>
</organism>
<evidence type="ECO:0000313" key="2">
    <source>
        <dbReference type="EMBL" id="KII68828.1"/>
    </source>
</evidence>
<dbReference type="PANTHER" id="PTHR12106">
    <property type="entry name" value="SORTILIN RELATED"/>
    <property type="match status" value="1"/>
</dbReference>
<dbReference type="InterPro" id="IPR036278">
    <property type="entry name" value="Sialidase_sf"/>
</dbReference>
<dbReference type="PANTHER" id="PTHR12106:SF27">
    <property type="entry name" value="SORTILIN-RELATED RECEPTOR"/>
    <property type="match status" value="1"/>
</dbReference>
<evidence type="ECO:0000313" key="3">
    <source>
        <dbReference type="Proteomes" id="UP000031668"/>
    </source>
</evidence>